<keyword evidence="1" id="KW-1133">Transmembrane helix</keyword>
<feature type="transmembrane region" description="Helical" evidence="1">
    <location>
        <begin position="191"/>
        <end position="212"/>
    </location>
</feature>
<dbReference type="AlphaFoldDB" id="T0I4S8"/>
<feature type="transmembrane region" description="Helical" evidence="1">
    <location>
        <begin position="167"/>
        <end position="185"/>
    </location>
</feature>
<evidence type="ECO:0000313" key="3">
    <source>
        <dbReference type="EMBL" id="EQB19368.1"/>
    </source>
</evidence>
<proteinExistence type="predicted"/>
<dbReference type="InterPro" id="IPR003675">
    <property type="entry name" value="Rce1/LyrA-like_dom"/>
</dbReference>
<reference evidence="3 4" key="1">
    <citation type="journal article" date="2013" name="Genome Announc.">
        <title>Genome Sequence of Novosphingobium lindaniclasticum LE124T, Isolated from a Hexachlorocyclohexane Dumpsite.</title>
        <authorList>
            <person name="Saxena A."/>
            <person name="Nayyar N."/>
            <person name="Sangwan N."/>
            <person name="Kumari R."/>
            <person name="Khurana J.P."/>
            <person name="Lal R."/>
        </authorList>
    </citation>
    <scope>NUCLEOTIDE SEQUENCE [LARGE SCALE GENOMIC DNA]</scope>
    <source>
        <strain evidence="3 4">LE124</strain>
    </source>
</reference>
<dbReference type="GO" id="GO:0004175">
    <property type="term" value="F:endopeptidase activity"/>
    <property type="evidence" value="ECO:0007669"/>
    <property type="project" value="UniProtKB-ARBA"/>
</dbReference>
<dbReference type="Proteomes" id="UP000015527">
    <property type="component" value="Unassembled WGS sequence"/>
</dbReference>
<keyword evidence="1" id="KW-0812">Transmembrane</keyword>
<accession>T0I4S8</accession>
<feature type="transmembrane region" description="Helical" evidence="1">
    <location>
        <begin position="112"/>
        <end position="129"/>
    </location>
</feature>
<evidence type="ECO:0000259" key="2">
    <source>
        <dbReference type="Pfam" id="PF02517"/>
    </source>
</evidence>
<sequence>MATRIDIAPLPAALAVLREVPGFLKRPAILTPIGLRSREGWAALGLLEAVHVAGLLLVVLPLISLWQKAMNLPLPDAFEQLPGGWLLPFTLLAAPIAEEALFRGWQTGRPRALWLLASALLLGAAVIFAEAFAPLVLTGLLLVLALVALAGWLRLRKRREVPARYRAAFPVVFWLAALLFAGVHLTNYPSVSALSLPLVLPQLWAGLLLGFTRQRIGLPAAMLQHAGANAATLLLVHLGG</sequence>
<dbReference type="OrthoDB" id="7427644at2"/>
<keyword evidence="1" id="KW-0472">Membrane</keyword>
<organism evidence="3 4">
    <name type="scientific">Novosphingobium lindaniclasticum LE124</name>
    <dbReference type="NCBI Taxonomy" id="1096930"/>
    <lineage>
        <taxon>Bacteria</taxon>
        <taxon>Pseudomonadati</taxon>
        <taxon>Pseudomonadota</taxon>
        <taxon>Alphaproteobacteria</taxon>
        <taxon>Sphingomonadales</taxon>
        <taxon>Sphingomonadaceae</taxon>
        <taxon>Novosphingobium</taxon>
    </lineage>
</organism>
<dbReference type="eggNOG" id="COG1266">
    <property type="taxonomic scope" value="Bacteria"/>
</dbReference>
<evidence type="ECO:0000256" key="1">
    <source>
        <dbReference type="SAM" id="Phobius"/>
    </source>
</evidence>
<feature type="transmembrane region" description="Helical" evidence="1">
    <location>
        <begin position="85"/>
        <end position="105"/>
    </location>
</feature>
<feature type="domain" description="CAAX prenyl protease 2/Lysostaphin resistance protein A-like" evidence="2">
    <location>
        <begin position="85"/>
        <end position="159"/>
    </location>
</feature>
<dbReference type="Pfam" id="PF02517">
    <property type="entry name" value="Rce1-like"/>
    <property type="match status" value="2"/>
</dbReference>
<feature type="transmembrane region" description="Helical" evidence="1">
    <location>
        <begin position="41"/>
        <end position="65"/>
    </location>
</feature>
<dbReference type="EMBL" id="ATHL01000018">
    <property type="protein sequence ID" value="EQB19368.1"/>
    <property type="molecule type" value="Genomic_DNA"/>
</dbReference>
<protein>
    <recommendedName>
        <fullName evidence="2">CAAX prenyl protease 2/Lysostaphin resistance protein A-like domain-containing protein</fullName>
    </recommendedName>
</protein>
<keyword evidence="4" id="KW-1185">Reference proteome</keyword>
<feature type="transmembrane region" description="Helical" evidence="1">
    <location>
        <begin position="135"/>
        <end position="155"/>
    </location>
</feature>
<dbReference type="RefSeq" id="WP_021232393.1">
    <property type="nucleotide sequence ID" value="NZ_ATHL01000018.1"/>
</dbReference>
<dbReference type="PATRIC" id="fig|1096930.3.peg.404"/>
<name>T0I4S8_9SPHN</name>
<feature type="domain" description="CAAX prenyl protease 2/Lysostaphin resistance protein A-like" evidence="2">
    <location>
        <begin position="170"/>
        <end position="230"/>
    </location>
</feature>
<dbReference type="GO" id="GO:0080120">
    <property type="term" value="P:CAAX-box protein maturation"/>
    <property type="evidence" value="ECO:0007669"/>
    <property type="project" value="UniProtKB-ARBA"/>
</dbReference>
<evidence type="ECO:0000313" key="4">
    <source>
        <dbReference type="Proteomes" id="UP000015527"/>
    </source>
</evidence>
<comment type="caution">
    <text evidence="3">The sequence shown here is derived from an EMBL/GenBank/DDBJ whole genome shotgun (WGS) entry which is preliminary data.</text>
</comment>
<gene>
    <name evidence="3" type="ORF">L284_02080</name>
</gene>